<evidence type="ECO:0000313" key="2">
    <source>
        <dbReference type="Proteomes" id="UP000274920"/>
    </source>
</evidence>
<name>A0A426DCR7_9FIRM</name>
<keyword evidence="2" id="KW-1185">Reference proteome</keyword>
<dbReference type="AlphaFoldDB" id="A0A426DCR7"/>
<evidence type="ECO:0000313" key="1">
    <source>
        <dbReference type="EMBL" id="RRK30514.1"/>
    </source>
</evidence>
<sequence length="319" mass="36092">MVLRCLPVNAASVEYAIISHQPYNNCLEWSNAEDSGNLMRNVCLDGVPEKFWRRVYNLSSGADYRQTCASFSLALGGDIRQTNEPNWMATGNFHGHFYTDADELEALVPFRTKSYAQQIQEIQMGFMEMMKAAGPDFPMPTPEEQKEHTKAVISQPGGVLQFVTDGDEERIKVWFGSREKYEAIPKKWDDIVLSKPIDLPGYLDHGFDETKPAEELDIEDMRQAAEFRGGKCLSETMTKGDLYTALRWQCASGHEFEATPYTVLFAGHGCPECMCGEWRYGEEAEVNPFFAQVWKPLHEGEENFRVKMVADAMMIGCTG</sequence>
<gene>
    <name evidence="1" type="ORF">EBB54_03305</name>
</gene>
<proteinExistence type="predicted"/>
<protein>
    <submittedName>
        <fullName evidence="1">Uncharacterized protein</fullName>
    </submittedName>
</protein>
<organism evidence="1 2">
    <name type="scientific">Schaedlerella arabinosiphila</name>
    <dbReference type="NCBI Taxonomy" id="2044587"/>
    <lineage>
        <taxon>Bacteria</taxon>
        <taxon>Bacillati</taxon>
        <taxon>Bacillota</taxon>
        <taxon>Clostridia</taxon>
        <taxon>Lachnospirales</taxon>
        <taxon>Lachnospiraceae</taxon>
        <taxon>Schaedlerella</taxon>
    </lineage>
</organism>
<dbReference type="RefSeq" id="WP_125126331.1">
    <property type="nucleotide sequence ID" value="NZ_RHJS01000002.1"/>
</dbReference>
<dbReference type="EMBL" id="RHJS01000002">
    <property type="protein sequence ID" value="RRK30514.1"/>
    <property type="molecule type" value="Genomic_DNA"/>
</dbReference>
<accession>A0A426DCR7</accession>
<comment type="caution">
    <text evidence="1">The sequence shown here is derived from an EMBL/GenBank/DDBJ whole genome shotgun (WGS) entry which is preliminary data.</text>
</comment>
<dbReference type="Proteomes" id="UP000274920">
    <property type="component" value="Unassembled WGS sequence"/>
</dbReference>
<reference evidence="1" key="1">
    <citation type="submission" date="2018-10" db="EMBL/GenBank/DDBJ databases">
        <title>Schaedlerella arabinophila gen. nov. sp. nov., isolated from the mouse intestinal tract and comparative analysis with the genome of the closely related altered Schaedler flora strain ASF502.</title>
        <authorList>
            <person name="Miyake S."/>
            <person name="Soh M."/>
            <person name="Seedorf H."/>
        </authorList>
    </citation>
    <scope>NUCLEOTIDE SEQUENCE [LARGE SCALE GENOMIC DNA]</scope>
    <source>
        <strain evidence="1">DSM 106076</strain>
    </source>
</reference>